<dbReference type="InterPro" id="IPR032675">
    <property type="entry name" value="LRR_dom_sf"/>
</dbReference>
<dbReference type="Gene3D" id="3.80.10.10">
    <property type="entry name" value="Ribonuclease Inhibitor"/>
    <property type="match status" value="1"/>
</dbReference>
<organism evidence="1 2">
    <name type="scientific">Conidiobolus coronatus (strain ATCC 28846 / CBS 209.66 / NRRL 28638)</name>
    <name type="common">Delacroixia coronata</name>
    <dbReference type="NCBI Taxonomy" id="796925"/>
    <lineage>
        <taxon>Eukaryota</taxon>
        <taxon>Fungi</taxon>
        <taxon>Fungi incertae sedis</taxon>
        <taxon>Zoopagomycota</taxon>
        <taxon>Entomophthoromycotina</taxon>
        <taxon>Entomophthoromycetes</taxon>
        <taxon>Entomophthorales</taxon>
        <taxon>Ancylistaceae</taxon>
        <taxon>Conidiobolus</taxon>
    </lineage>
</organism>
<evidence type="ECO:0000313" key="2">
    <source>
        <dbReference type="Proteomes" id="UP000070444"/>
    </source>
</evidence>
<reference evidence="1 2" key="1">
    <citation type="journal article" date="2015" name="Genome Biol. Evol.">
        <title>Phylogenomic analyses indicate that early fungi evolved digesting cell walls of algal ancestors of land plants.</title>
        <authorList>
            <person name="Chang Y."/>
            <person name="Wang S."/>
            <person name="Sekimoto S."/>
            <person name="Aerts A.L."/>
            <person name="Choi C."/>
            <person name="Clum A."/>
            <person name="LaButti K.M."/>
            <person name="Lindquist E.A."/>
            <person name="Yee Ngan C."/>
            <person name="Ohm R.A."/>
            <person name="Salamov A.A."/>
            <person name="Grigoriev I.V."/>
            <person name="Spatafora J.W."/>
            <person name="Berbee M.L."/>
        </authorList>
    </citation>
    <scope>NUCLEOTIDE SEQUENCE [LARGE SCALE GENOMIC DNA]</scope>
    <source>
        <strain evidence="1 2">NRRL 28638</strain>
    </source>
</reference>
<dbReference type="Proteomes" id="UP000070444">
    <property type="component" value="Unassembled WGS sequence"/>
</dbReference>
<proteinExistence type="predicted"/>
<dbReference type="EMBL" id="KQ964659">
    <property type="protein sequence ID" value="KXN67108.1"/>
    <property type="molecule type" value="Genomic_DNA"/>
</dbReference>
<dbReference type="AlphaFoldDB" id="A0A137NWP6"/>
<evidence type="ECO:0000313" key="1">
    <source>
        <dbReference type="EMBL" id="KXN67108.1"/>
    </source>
</evidence>
<gene>
    <name evidence="1" type="ORF">CONCODRAFT_80276</name>
</gene>
<keyword evidence="2" id="KW-1185">Reference proteome</keyword>
<sequence length="263" mass="30493">MEHLKSVEFINVLKTIGSINSKTIIFPKMLKSLKIINHEDKYKYSGLTIYDTIDPSYINLISLTVVSNRMIQNLAFGIPSLQDVEIEEIDNLDTSKLVAFLKANPQIKKLSIRLRSYKKVILECILYSKNLEHLCINHGYWRGIEVNNHQSNYSIKYLKIYGENLPAPTNFQLISACKNLETLDIDYGCFEKLDLLKFKKKINVLKLSVNSLPRSAIKKIDTSRLFNKVHLYTVNPNGEFIYQFNFYKLILLISEAFIFELIN</sequence>
<name>A0A137NWP6_CONC2</name>
<evidence type="ECO:0008006" key="3">
    <source>
        <dbReference type="Google" id="ProtNLM"/>
    </source>
</evidence>
<dbReference type="SUPFAM" id="SSF52047">
    <property type="entry name" value="RNI-like"/>
    <property type="match status" value="1"/>
</dbReference>
<protein>
    <recommendedName>
        <fullName evidence="3">RNI-like protein</fullName>
    </recommendedName>
</protein>
<accession>A0A137NWP6</accession>